<dbReference type="OrthoDB" id="9786503at2"/>
<proteinExistence type="predicted"/>
<organism evidence="5 6">
    <name type="scientific">Nocardioides euryhalodurans</name>
    <dbReference type="NCBI Taxonomy" id="2518370"/>
    <lineage>
        <taxon>Bacteria</taxon>
        <taxon>Bacillati</taxon>
        <taxon>Actinomycetota</taxon>
        <taxon>Actinomycetes</taxon>
        <taxon>Propionibacteriales</taxon>
        <taxon>Nocardioidaceae</taxon>
        <taxon>Nocardioides</taxon>
    </lineage>
</organism>
<accession>A0A4P7GL76</accession>
<keyword evidence="6" id="KW-1185">Reference proteome</keyword>
<dbReference type="GO" id="GO:0032259">
    <property type="term" value="P:methylation"/>
    <property type="evidence" value="ECO:0007669"/>
    <property type="project" value="UniProtKB-KW"/>
</dbReference>
<keyword evidence="2 5" id="KW-0808">Transferase</keyword>
<dbReference type="Proteomes" id="UP000294894">
    <property type="component" value="Chromosome"/>
</dbReference>
<dbReference type="PANTHER" id="PTHR43464:SF19">
    <property type="entry name" value="UBIQUINONE BIOSYNTHESIS O-METHYLTRANSFERASE, MITOCHONDRIAL"/>
    <property type="match status" value="1"/>
</dbReference>
<evidence type="ECO:0000256" key="2">
    <source>
        <dbReference type="ARBA" id="ARBA00022679"/>
    </source>
</evidence>
<dbReference type="KEGG" id="noy:EXE57_09180"/>
<dbReference type="PANTHER" id="PTHR43464">
    <property type="entry name" value="METHYLTRANSFERASE"/>
    <property type="match status" value="1"/>
</dbReference>
<keyword evidence="3" id="KW-0949">S-adenosyl-L-methionine</keyword>
<sequence length="218" mass="23691">MTHEHTHTTVHDDPTTFWEERYAGRTGIWSGDPNRALVDEAADLPPGRALDLGCGEGGDAVWLAGRGWTVTGVDLSPTALARAAAAARDAGVADRLRCEVADLADASTWPDEAPYDLVTACFLQTPLEFPRVEVLRRAAERTAPGGRLVVVAHAAPPPWSDVPPERHDEFHPAERELADLALGEEWVVEVAEDREREVTRPDGEAGVLLDSVVVARRR</sequence>
<name>A0A4P7GL76_9ACTN</name>
<protein>
    <submittedName>
        <fullName evidence="5">Class I SAM-dependent methyltransferase</fullName>
    </submittedName>
</protein>
<evidence type="ECO:0000313" key="6">
    <source>
        <dbReference type="Proteomes" id="UP000294894"/>
    </source>
</evidence>
<evidence type="ECO:0000313" key="5">
    <source>
        <dbReference type="EMBL" id="QBR92441.1"/>
    </source>
</evidence>
<reference evidence="5 6" key="1">
    <citation type="submission" date="2019-03" db="EMBL/GenBank/DDBJ databases">
        <title>Three New Species of Nocardioides, Nocardioides euryhalodurans sp. nov., Nocardioides seonyuensis sp. nov. and Nocardioides eburneoflavus sp. nov., Iolated from Soil.</title>
        <authorList>
            <person name="Roh S.G."/>
            <person name="Lee C."/>
            <person name="Kim M.-K."/>
            <person name="Kim S.B."/>
        </authorList>
    </citation>
    <scope>NUCLEOTIDE SEQUENCE [LARGE SCALE GENOMIC DNA]</scope>
    <source>
        <strain evidence="5 6">MMS17-SY117</strain>
    </source>
</reference>
<keyword evidence="1 5" id="KW-0489">Methyltransferase</keyword>
<evidence type="ECO:0000259" key="4">
    <source>
        <dbReference type="Pfam" id="PF13649"/>
    </source>
</evidence>
<dbReference type="GO" id="GO:0008168">
    <property type="term" value="F:methyltransferase activity"/>
    <property type="evidence" value="ECO:0007669"/>
    <property type="project" value="UniProtKB-KW"/>
</dbReference>
<dbReference type="AlphaFoldDB" id="A0A4P7GL76"/>
<dbReference type="Pfam" id="PF13649">
    <property type="entry name" value="Methyltransf_25"/>
    <property type="match status" value="1"/>
</dbReference>
<dbReference type="EMBL" id="CP038267">
    <property type="protein sequence ID" value="QBR92441.1"/>
    <property type="molecule type" value="Genomic_DNA"/>
</dbReference>
<dbReference type="CDD" id="cd02440">
    <property type="entry name" value="AdoMet_MTases"/>
    <property type="match status" value="1"/>
</dbReference>
<evidence type="ECO:0000256" key="1">
    <source>
        <dbReference type="ARBA" id="ARBA00022603"/>
    </source>
</evidence>
<dbReference type="InterPro" id="IPR041698">
    <property type="entry name" value="Methyltransf_25"/>
</dbReference>
<gene>
    <name evidence="5" type="ORF">EXE57_09180</name>
</gene>
<dbReference type="RefSeq" id="WP_135076707.1">
    <property type="nucleotide sequence ID" value="NZ_CP038267.1"/>
</dbReference>
<dbReference type="Gene3D" id="3.40.50.150">
    <property type="entry name" value="Vaccinia Virus protein VP39"/>
    <property type="match status" value="1"/>
</dbReference>
<feature type="domain" description="Methyltransferase" evidence="4">
    <location>
        <begin position="50"/>
        <end position="146"/>
    </location>
</feature>
<dbReference type="InterPro" id="IPR029063">
    <property type="entry name" value="SAM-dependent_MTases_sf"/>
</dbReference>
<dbReference type="SUPFAM" id="SSF53335">
    <property type="entry name" value="S-adenosyl-L-methionine-dependent methyltransferases"/>
    <property type="match status" value="1"/>
</dbReference>
<evidence type="ECO:0000256" key="3">
    <source>
        <dbReference type="ARBA" id="ARBA00022691"/>
    </source>
</evidence>